<dbReference type="Gene3D" id="3.40.50.1820">
    <property type="entry name" value="alpha/beta hydrolase"/>
    <property type="match status" value="1"/>
</dbReference>
<reference evidence="3" key="2">
    <citation type="submission" date="2020-02" db="EMBL/GenBank/DDBJ databases">
        <authorList>
            <person name="Gilchrist C.L.M."/>
            <person name="Chooi Y.-H."/>
        </authorList>
    </citation>
    <scope>NUCLEOTIDE SEQUENCE</scope>
    <source>
        <strain evidence="3">MST-FP2251</strain>
    </source>
</reference>
<evidence type="ECO:0000313" key="4">
    <source>
        <dbReference type="Proteomes" id="UP001194746"/>
    </source>
</evidence>
<dbReference type="AlphaFoldDB" id="A0AAD4CX60"/>
<dbReference type="Proteomes" id="UP001194746">
    <property type="component" value="Unassembled WGS sequence"/>
</dbReference>
<protein>
    <recommendedName>
        <fullName evidence="2">Alpha/beta hydrolase fold-3 domain-containing protein</fullName>
    </recommendedName>
</protein>
<dbReference type="GO" id="GO:0016787">
    <property type="term" value="F:hydrolase activity"/>
    <property type="evidence" value="ECO:0007669"/>
    <property type="project" value="UniProtKB-KW"/>
</dbReference>
<comment type="caution">
    <text evidence="3">The sequence shown here is derived from an EMBL/GenBank/DDBJ whole genome shotgun (WGS) entry which is preliminary data.</text>
</comment>
<sequence>MNLLLLLLQNPVKTLQFAYTWTTSSFLVILQSILLPHYPEYQSLRTRLHRAYLSSAYLVFPHLTHRLPVGSSVPESRAYPVKDAVHNFNGYLIPGTKRGMLKDLCEERSSSSHRECVTIIYAHGGGYSAGEARMYLPYMERWEKAASDVGLEVVFLSVEYPLSDGSPHPAQRDAFLGAYRYLLDLGVPAQQIVFMGDSAGAGCCVLSGIHCLRLGLPQPACTVLHSPWLDPSMPAHEGGNALVATDYVVKVNAAVPKLWDMWLDGASSTSPDTNPLYNRPSEIYGLNPQLILVGGGEFALQEAKDWKKLCDAAAVDSRLICEPGQMHIYSLGSKWLAPGVRKRTDEAIFGWIMEKTSRQSNTTL</sequence>
<dbReference type="PANTHER" id="PTHR48081:SF8">
    <property type="entry name" value="ALPHA_BETA HYDROLASE FOLD-3 DOMAIN-CONTAINING PROTEIN-RELATED"/>
    <property type="match status" value="1"/>
</dbReference>
<dbReference type="InterPro" id="IPR013094">
    <property type="entry name" value="AB_hydrolase_3"/>
</dbReference>
<name>A0AAD4CX60_ASPNN</name>
<proteinExistence type="predicted"/>
<evidence type="ECO:0000259" key="2">
    <source>
        <dbReference type="Pfam" id="PF07859"/>
    </source>
</evidence>
<dbReference type="SUPFAM" id="SSF53474">
    <property type="entry name" value="alpha/beta-Hydrolases"/>
    <property type="match status" value="1"/>
</dbReference>
<reference evidence="3" key="1">
    <citation type="journal article" date="2019" name="Beilstein J. Org. Chem.">
        <title>Nanangenines: drimane sesquiterpenoids as the dominant metabolite cohort of a novel Australian fungus, Aspergillus nanangensis.</title>
        <authorList>
            <person name="Lacey H.J."/>
            <person name="Gilchrist C.L.M."/>
            <person name="Crombie A."/>
            <person name="Kalaitzis J.A."/>
            <person name="Vuong D."/>
            <person name="Rutledge P.J."/>
            <person name="Turner P."/>
            <person name="Pitt J.I."/>
            <person name="Lacey E."/>
            <person name="Chooi Y.H."/>
            <person name="Piggott A.M."/>
        </authorList>
    </citation>
    <scope>NUCLEOTIDE SEQUENCE</scope>
    <source>
        <strain evidence="3">MST-FP2251</strain>
    </source>
</reference>
<organism evidence="3 4">
    <name type="scientific">Aspergillus nanangensis</name>
    <dbReference type="NCBI Taxonomy" id="2582783"/>
    <lineage>
        <taxon>Eukaryota</taxon>
        <taxon>Fungi</taxon>
        <taxon>Dikarya</taxon>
        <taxon>Ascomycota</taxon>
        <taxon>Pezizomycotina</taxon>
        <taxon>Eurotiomycetes</taxon>
        <taxon>Eurotiomycetidae</taxon>
        <taxon>Eurotiales</taxon>
        <taxon>Aspergillaceae</taxon>
        <taxon>Aspergillus</taxon>
        <taxon>Aspergillus subgen. Circumdati</taxon>
    </lineage>
</organism>
<accession>A0AAD4CX60</accession>
<keyword evidence="4" id="KW-1185">Reference proteome</keyword>
<dbReference type="InterPro" id="IPR050300">
    <property type="entry name" value="GDXG_lipolytic_enzyme"/>
</dbReference>
<gene>
    <name evidence="3" type="ORF">FE257_007857</name>
</gene>
<dbReference type="Pfam" id="PF07859">
    <property type="entry name" value="Abhydrolase_3"/>
    <property type="match status" value="1"/>
</dbReference>
<feature type="domain" description="Alpha/beta hydrolase fold-3" evidence="2">
    <location>
        <begin position="119"/>
        <end position="329"/>
    </location>
</feature>
<dbReference type="EMBL" id="VCAU01000004">
    <property type="protein sequence ID" value="KAF9894354.1"/>
    <property type="molecule type" value="Genomic_DNA"/>
</dbReference>
<evidence type="ECO:0000256" key="1">
    <source>
        <dbReference type="ARBA" id="ARBA00022801"/>
    </source>
</evidence>
<evidence type="ECO:0000313" key="3">
    <source>
        <dbReference type="EMBL" id="KAF9894354.1"/>
    </source>
</evidence>
<dbReference type="PANTHER" id="PTHR48081">
    <property type="entry name" value="AB HYDROLASE SUPERFAMILY PROTEIN C4A8.06C"/>
    <property type="match status" value="1"/>
</dbReference>
<dbReference type="InterPro" id="IPR029058">
    <property type="entry name" value="AB_hydrolase_fold"/>
</dbReference>
<keyword evidence="1" id="KW-0378">Hydrolase</keyword>